<dbReference type="Gene3D" id="1.20.1080.10">
    <property type="entry name" value="Glycerol uptake facilitator protein"/>
    <property type="match status" value="1"/>
</dbReference>
<organism evidence="7 8">
    <name type="scientific">Paenibacillus wynnii</name>
    <dbReference type="NCBI Taxonomy" id="268407"/>
    <lineage>
        <taxon>Bacteria</taxon>
        <taxon>Bacillati</taxon>
        <taxon>Bacillota</taxon>
        <taxon>Bacilli</taxon>
        <taxon>Bacillales</taxon>
        <taxon>Paenibacillaceae</taxon>
        <taxon>Paenibacillus</taxon>
    </lineage>
</organism>
<comment type="similarity">
    <text evidence="5">Belongs to the FNT transporter (TC 1.A.16) family.</text>
</comment>
<dbReference type="GO" id="GO:0015499">
    <property type="term" value="F:formate transmembrane transporter activity"/>
    <property type="evidence" value="ECO:0007669"/>
    <property type="project" value="TreeGrafter"/>
</dbReference>
<dbReference type="NCBIfam" id="TIGR00790">
    <property type="entry name" value="fnt"/>
    <property type="match status" value="1"/>
</dbReference>
<evidence type="ECO:0000256" key="4">
    <source>
        <dbReference type="ARBA" id="ARBA00023136"/>
    </source>
</evidence>
<feature type="transmembrane region" description="Helical" evidence="6">
    <location>
        <begin position="227"/>
        <end position="253"/>
    </location>
</feature>
<sequence length="278" mass="30062">MFTQSVENIVEAAVSKRDKMNESWPRYFLAALLAGAYVGIGIILIFSLGAPLAAAKSPFQPLVMGTSFGIALTLVIFAGSELFTGNNMFFTVSTLAGRTSISDTLKNWVLVFIGNVGGAVILALLIRGTGLFSVAPPEHLIFAASAKKMSLPFSELFFRGILCNWLVCLAIWMSSRAKSEAAKLILIWWCLFAFIASGYEHSVANMTLLSVALILPNHPETITFAGWLHNMIPVTLGNMIGGAVFVGMAYWLISPVRGIQKPLISANDQNKNKGLSQK</sequence>
<dbReference type="AlphaFoldDB" id="A0A098M626"/>
<dbReference type="eggNOG" id="COG2116">
    <property type="taxonomic scope" value="Bacteria"/>
</dbReference>
<keyword evidence="8" id="KW-1185">Reference proteome</keyword>
<evidence type="ECO:0000256" key="1">
    <source>
        <dbReference type="ARBA" id="ARBA00004141"/>
    </source>
</evidence>
<dbReference type="OrthoDB" id="9786493at2"/>
<keyword evidence="4 6" id="KW-0472">Membrane</keyword>
<name>A0A098M626_9BACL</name>
<dbReference type="Proteomes" id="UP000029734">
    <property type="component" value="Unassembled WGS sequence"/>
</dbReference>
<evidence type="ECO:0000256" key="5">
    <source>
        <dbReference type="ARBA" id="ARBA00049660"/>
    </source>
</evidence>
<proteinExistence type="inferred from homology"/>
<gene>
    <name evidence="7" type="ORF">PWYN_26100</name>
</gene>
<comment type="subcellular location">
    <subcellularLocation>
        <location evidence="1">Membrane</location>
        <topology evidence="1">Multi-pass membrane protein</topology>
    </subcellularLocation>
</comment>
<dbReference type="PANTHER" id="PTHR30520">
    <property type="entry name" value="FORMATE TRANSPORTER-RELATED"/>
    <property type="match status" value="1"/>
</dbReference>
<reference evidence="7 8" key="1">
    <citation type="submission" date="2014-08" db="EMBL/GenBank/DDBJ databases">
        <authorList>
            <person name="den Bakker H.C."/>
        </authorList>
    </citation>
    <scope>NUCLEOTIDE SEQUENCE [LARGE SCALE GENOMIC DNA]</scope>
    <source>
        <strain evidence="7 8">DSM 18334</strain>
    </source>
</reference>
<evidence type="ECO:0000313" key="7">
    <source>
        <dbReference type="EMBL" id="KGE18020.1"/>
    </source>
</evidence>
<dbReference type="InterPro" id="IPR024002">
    <property type="entry name" value="For/NO2_transpt_CS"/>
</dbReference>
<dbReference type="PANTHER" id="PTHR30520:SF8">
    <property type="entry name" value="NITRITE TRANSPORTER NIRC"/>
    <property type="match status" value="1"/>
</dbReference>
<keyword evidence="3 6" id="KW-1133">Transmembrane helix</keyword>
<feature type="transmembrane region" description="Helical" evidence="6">
    <location>
        <begin position="156"/>
        <end position="174"/>
    </location>
</feature>
<dbReference type="PROSITE" id="PS01006">
    <property type="entry name" value="FORMATE_NITRITE_TP_2"/>
    <property type="match status" value="1"/>
</dbReference>
<dbReference type="InterPro" id="IPR000292">
    <property type="entry name" value="For/NO2_transpt"/>
</dbReference>
<comment type="caution">
    <text evidence="7">The sequence shown here is derived from an EMBL/GenBank/DDBJ whole genome shotgun (WGS) entry which is preliminary data.</text>
</comment>
<dbReference type="STRING" id="268407.PWYN_26100"/>
<evidence type="ECO:0000256" key="2">
    <source>
        <dbReference type="ARBA" id="ARBA00022692"/>
    </source>
</evidence>
<evidence type="ECO:0000313" key="8">
    <source>
        <dbReference type="Proteomes" id="UP000029734"/>
    </source>
</evidence>
<reference evidence="7 8" key="2">
    <citation type="submission" date="2014-10" db="EMBL/GenBank/DDBJ databases">
        <title>Comparative genomics of the Paenibacillus odorifer group.</title>
        <authorList>
            <person name="Tsai Y.-C."/>
            <person name="Martin N."/>
            <person name="Korlach J."/>
            <person name="Wiedmann M."/>
        </authorList>
    </citation>
    <scope>NUCLEOTIDE SEQUENCE [LARGE SCALE GENOMIC DNA]</scope>
    <source>
        <strain evidence="7 8">DSM 18334</strain>
    </source>
</reference>
<feature type="transmembrane region" description="Helical" evidence="6">
    <location>
        <begin position="186"/>
        <end position="215"/>
    </location>
</feature>
<evidence type="ECO:0000256" key="3">
    <source>
        <dbReference type="ARBA" id="ARBA00022989"/>
    </source>
</evidence>
<keyword evidence="2 6" id="KW-0812">Transmembrane</keyword>
<feature type="transmembrane region" description="Helical" evidence="6">
    <location>
        <begin position="62"/>
        <end position="84"/>
    </location>
</feature>
<feature type="transmembrane region" description="Helical" evidence="6">
    <location>
        <begin position="27"/>
        <end position="50"/>
    </location>
</feature>
<evidence type="ECO:0000256" key="6">
    <source>
        <dbReference type="SAM" id="Phobius"/>
    </source>
</evidence>
<dbReference type="InterPro" id="IPR023271">
    <property type="entry name" value="Aquaporin-like"/>
</dbReference>
<feature type="transmembrane region" description="Helical" evidence="6">
    <location>
        <begin position="105"/>
        <end position="126"/>
    </location>
</feature>
<dbReference type="RefSeq" id="WP_036657692.1">
    <property type="nucleotide sequence ID" value="NZ_JQCR01000003.1"/>
</dbReference>
<dbReference type="EMBL" id="JQCR01000003">
    <property type="protein sequence ID" value="KGE18020.1"/>
    <property type="molecule type" value="Genomic_DNA"/>
</dbReference>
<dbReference type="GO" id="GO:0005886">
    <property type="term" value="C:plasma membrane"/>
    <property type="evidence" value="ECO:0007669"/>
    <property type="project" value="TreeGrafter"/>
</dbReference>
<protein>
    <submittedName>
        <fullName evidence="7">Nitrite transporter NirC</fullName>
    </submittedName>
</protein>
<dbReference type="Pfam" id="PF01226">
    <property type="entry name" value="Form_Nir_trans"/>
    <property type="match status" value="1"/>
</dbReference>
<accession>A0A098M626</accession>